<proteinExistence type="predicted"/>
<keyword evidence="2" id="KW-1185">Reference proteome</keyword>
<organism evidence="1 2">
    <name type="scientific">Entomophthora muscae</name>
    <dbReference type="NCBI Taxonomy" id="34485"/>
    <lineage>
        <taxon>Eukaryota</taxon>
        <taxon>Fungi</taxon>
        <taxon>Fungi incertae sedis</taxon>
        <taxon>Zoopagomycota</taxon>
        <taxon>Entomophthoromycotina</taxon>
        <taxon>Entomophthoromycetes</taxon>
        <taxon>Entomophthorales</taxon>
        <taxon>Entomophthoraceae</taxon>
        <taxon>Entomophthora</taxon>
    </lineage>
</organism>
<accession>A0ACC2TUK7</accession>
<evidence type="ECO:0000313" key="1">
    <source>
        <dbReference type="EMBL" id="KAJ9078304.1"/>
    </source>
</evidence>
<gene>
    <name evidence="1" type="primary">KLHL23</name>
    <name evidence="1" type="ORF">DSO57_1007858</name>
</gene>
<protein>
    <submittedName>
        <fullName evidence="1">NudC domain-containing protein 3</fullName>
    </submittedName>
</protein>
<name>A0ACC2TUK7_9FUNG</name>
<evidence type="ECO:0000313" key="2">
    <source>
        <dbReference type="Proteomes" id="UP001165960"/>
    </source>
</evidence>
<dbReference type="EMBL" id="QTSX02002153">
    <property type="protein sequence ID" value="KAJ9078304.1"/>
    <property type="molecule type" value="Genomic_DNA"/>
</dbReference>
<dbReference type="Proteomes" id="UP001165960">
    <property type="component" value="Unassembled WGS sequence"/>
</dbReference>
<sequence>MDKDKLLSPHTAMYVGTAALAQDGPNMLLVVGGKNVKLEEGLLVLRENGIEPLRTHNASFPEPHRSMQTYCYAGAFVKDTGHKDSYYLLGRFFRRDNIPNETFKDVVLRYSAQSNSWEDMGATNGPRRYHYTATLYRDSIYLMGGMSADTDHIMPLTSVWQYNISRQFWEEKKCGSAVLGGRALHSSVLIGSCLHVVGRANQEVDSGQVDVLDLSTLLCETIKVEGLHGKSQGCLVH</sequence>
<comment type="caution">
    <text evidence="1">The sequence shown here is derived from an EMBL/GenBank/DDBJ whole genome shotgun (WGS) entry which is preliminary data.</text>
</comment>
<reference evidence="1" key="1">
    <citation type="submission" date="2022-04" db="EMBL/GenBank/DDBJ databases">
        <title>Genome of the entomopathogenic fungus Entomophthora muscae.</title>
        <authorList>
            <person name="Elya C."/>
            <person name="Lovett B.R."/>
            <person name="Lee E."/>
            <person name="Macias A.M."/>
            <person name="Hajek A.E."/>
            <person name="De Bivort B.L."/>
            <person name="Kasson M.T."/>
            <person name="De Fine Licht H.H."/>
            <person name="Stajich J.E."/>
        </authorList>
    </citation>
    <scope>NUCLEOTIDE SEQUENCE</scope>
    <source>
        <strain evidence="1">Berkeley</strain>
    </source>
</reference>